<evidence type="ECO:0000313" key="3">
    <source>
        <dbReference type="Proteomes" id="UP001401887"/>
    </source>
</evidence>
<reference evidence="2 3" key="1">
    <citation type="submission" date="2024-02" db="EMBL/GenBank/DDBJ databases">
        <title>Deinococcus carri NBRC 110142.</title>
        <authorList>
            <person name="Ichikawa N."/>
            <person name="Katano-Makiyama Y."/>
            <person name="Hidaka K."/>
        </authorList>
    </citation>
    <scope>NUCLEOTIDE SEQUENCE [LARGE SCALE GENOMIC DNA]</scope>
    <source>
        <strain evidence="2 3">NBRC 110142</strain>
    </source>
</reference>
<dbReference type="PANTHER" id="PTHR23419:SF8">
    <property type="entry name" value="FI09726P"/>
    <property type="match status" value="1"/>
</dbReference>
<dbReference type="SUPFAM" id="SSF54913">
    <property type="entry name" value="GlnB-like"/>
    <property type="match status" value="1"/>
</dbReference>
<comment type="similarity">
    <text evidence="1">Belongs to the CutA family.</text>
</comment>
<protein>
    <submittedName>
        <fullName evidence="2">Divalent-cation tolerance protein CutA</fullName>
    </submittedName>
</protein>
<dbReference type="Gene3D" id="3.30.70.120">
    <property type="match status" value="1"/>
</dbReference>
<name>A0ABP9WBL9_9DEIO</name>
<evidence type="ECO:0000256" key="1">
    <source>
        <dbReference type="ARBA" id="ARBA00010169"/>
    </source>
</evidence>
<gene>
    <name evidence="2" type="primary">cutA</name>
    <name evidence="2" type="ORF">Dcar01_02350</name>
</gene>
<dbReference type="Proteomes" id="UP001401887">
    <property type="component" value="Unassembled WGS sequence"/>
</dbReference>
<accession>A0ABP9WBL9</accession>
<organism evidence="2 3">
    <name type="scientific">Deinococcus carri</name>
    <dbReference type="NCBI Taxonomy" id="1211323"/>
    <lineage>
        <taxon>Bacteria</taxon>
        <taxon>Thermotogati</taxon>
        <taxon>Deinococcota</taxon>
        <taxon>Deinococci</taxon>
        <taxon>Deinococcales</taxon>
        <taxon>Deinococcaceae</taxon>
        <taxon>Deinococcus</taxon>
    </lineage>
</organism>
<dbReference type="InterPro" id="IPR015867">
    <property type="entry name" value="N-reg_PII/ATP_PRibTrfase_C"/>
</dbReference>
<dbReference type="InterPro" id="IPR011322">
    <property type="entry name" value="N-reg_PII-like_a/b"/>
</dbReference>
<dbReference type="PANTHER" id="PTHR23419">
    <property type="entry name" value="DIVALENT CATION TOLERANCE CUTA-RELATED"/>
    <property type="match status" value="1"/>
</dbReference>
<proteinExistence type="inferred from homology"/>
<dbReference type="EMBL" id="BAABRP010000008">
    <property type="protein sequence ID" value="GAA5513607.1"/>
    <property type="molecule type" value="Genomic_DNA"/>
</dbReference>
<keyword evidence="3" id="KW-1185">Reference proteome</keyword>
<dbReference type="Pfam" id="PF03091">
    <property type="entry name" value="CutA1"/>
    <property type="match status" value="1"/>
</dbReference>
<sequence length="131" mass="14530">MRNPGMVVGNQVMAPAPAPAYAAGTMSLVVLVTVPPERAQELARTLVHERLAGCVNVMGGIHSIYRWEGELVEDPETLLLIKTTGERYPELEARIQAMHPYEVPEIIALPFDRALPEFQSWLLRATSLQPE</sequence>
<evidence type="ECO:0000313" key="2">
    <source>
        <dbReference type="EMBL" id="GAA5513607.1"/>
    </source>
</evidence>
<dbReference type="InterPro" id="IPR004323">
    <property type="entry name" value="Ion_tolerance_CutA"/>
</dbReference>
<comment type="caution">
    <text evidence="2">The sequence shown here is derived from an EMBL/GenBank/DDBJ whole genome shotgun (WGS) entry which is preliminary data.</text>
</comment>